<dbReference type="OrthoDB" id="115989at2"/>
<dbReference type="PATRIC" id="fig|1397108.4.peg.1529"/>
<organism evidence="2 3">
    <name type="scientific">Celeribacter marinus</name>
    <dbReference type="NCBI Taxonomy" id="1397108"/>
    <lineage>
        <taxon>Bacteria</taxon>
        <taxon>Pseudomonadati</taxon>
        <taxon>Pseudomonadota</taxon>
        <taxon>Alphaproteobacteria</taxon>
        <taxon>Rhodobacterales</taxon>
        <taxon>Roseobacteraceae</taxon>
        <taxon>Celeribacter</taxon>
    </lineage>
</organism>
<reference evidence="2 3" key="1">
    <citation type="submission" date="2015-05" db="EMBL/GenBank/DDBJ databases">
        <authorList>
            <person name="Wang D.B."/>
            <person name="Wang M."/>
        </authorList>
    </citation>
    <scope>NUCLEOTIDE SEQUENCE [LARGE SCALE GENOMIC DNA]</scope>
    <source>
        <strain evidence="2 3">IMCC 12053</strain>
    </source>
</reference>
<evidence type="ECO:0000259" key="1">
    <source>
        <dbReference type="Pfam" id="PF01243"/>
    </source>
</evidence>
<dbReference type="EMBL" id="CP012023">
    <property type="protein sequence ID" value="ALI55441.1"/>
    <property type="molecule type" value="Genomic_DNA"/>
</dbReference>
<accession>A0A0N9ZIA7</accession>
<dbReference type="PANTHER" id="PTHR39336">
    <property type="entry name" value="PYRIDOXAMINE PHOSPHATE OXIDASE FAMILY PROTEIN (AFU_ORTHOLOGUE AFUA_6G11440)"/>
    <property type="match status" value="1"/>
</dbReference>
<proteinExistence type="predicted"/>
<dbReference type="RefSeq" id="WP_062217358.1">
    <property type="nucleotide sequence ID" value="NZ_CP012023.1"/>
</dbReference>
<dbReference type="STRING" id="1397108.IMCC12053_1494"/>
<dbReference type="Proteomes" id="UP000064920">
    <property type="component" value="Chromosome"/>
</dbReference>
<feature type="domain" description="Pyridoxamine 5'-phosphate oxidase N-terminal" evidence="1">
    <location>
        <begin position="9"/>
        <end position="114"/>
    </location>
</feature>
<dbReference type="PANTHER" id="PTHR39336:SF1">
    <property type="entry name" value="PYRIDOXAMINE PHOSPHATE OXIDASE FAMILY PROTEIN (AFU_ORTHOLOGUE AFUA_6G11440)"/>
    <property type="match status" value="1"/>
</dbReference>
<sequence length="185" mass="20614">MAKQFDSISDTLRAFVERQHIFFCASAAQDTRVNLTPRSTDSLRITGPNEALFLDLTGSGNETAAHVIADGRLTLMFCAFEGPPMILRLYGRGRVVHRDAPEFTPLFAQHIGGDIPVNARQIFIQDIDLVQTSCGYGVPLFEYTRERPALRNWAADKSDADIRAYWGEKNRTSMDGLPTGVFDDT</sequence>
<dbReference type="SUPFAM" id="SSF50475">
    <property type="entry name" value="FMN-binding split barrel"/>
    <property type="match status" value="1"/>
</dbReference>
<evidence type="ECO:0000313" key="3">
    <source>
        <dbReference type="Proteomes" id="UP000064920"/>
    </source>
</evidence>
<dbReference type="Pfam" id="PF01243">
    <property type="entry name" value="PNPOx_N"/>
    <property type="match status" value="1"/>
</dbReference>
<dbReference type="InterPro" id="IPR011576">
    <property type="entry name" value="Pyridox_Oxase_N"/>
</dbReference>
<gene>
    <name evidence="2" type="ORF">IMCC12053_1494</name>
</gene>
<name>A0A0N9ZIA7_9RHOB</name>
<protein>
    <recommendedName>
        <fullName evidence="1">Pyridoxamine 5'-phosphate oxidase N-terminal domain-containing protein</fullName>
    </recommendedName>
</protein>
<evidence type="ECO:0000313" key="2">
    <source>
        <dbReference type="EMBL" id="ALI55441.1"/>
    </source>
</evidence>
<dbReference type="KEGG" id="cmar:IMCC12053_1494"/>
<keyword evidence="3" id="KW-1185">Reference proteome</keyword>
<dbReference type="AlphaFoldDB" id="A0A0N9ZIA7"/>
<dbReference type="InterPro" id="IPR012349">
    <property type="entry name" value="Split_barrel_FMN-bd"/>
</dbReference>
<dbReference type="Gene3D" id="2.30.110.10">
    <property type="entry name" value="Electron Transport, Fmn-binding Protein, Chain A"/>
    <property type="match status" value="1"/>
</dbReference>